<feature type="region of interest" description="Disordered" evidence="3">
    <location>
        <begin position="463"/>
        <end position="548"/>
    </location>
</feature>
<feature type="compositionally biased region" description="Basic and acidic residues" evidence="3">
    <location>
        <begin position="1664"/>
        <end position="1681"/>
    </location>
</feature>
<feature type="compositionally biased region" description="Polar residues" evidence="3">
    <location>
        <begin position="713"/>
        <end position="722"/>
    </location>
</feature>
<dbReference type="SMART" id="SM00458">
    <property type="entry name" value="RICIN"/>
    <property type="match status" value="1"/>
</dbReference>
<accession>A0A8T0BCG7</accession>
<feature type="compositionally biased region" description="Polar residues" evidence="3">
    <location>
        <begin position="463"/>
        <end position="482"/>
    </location>
</feature>
<dbReference type="GO" id="GO:0002088">
    <property type="term" value="P:lens development in camera-type eye"/>
    <property type="evidence" value="ECO:0007669"/>
    <property type="project" value="TreeGrafter"/>
</dbReference>
<feature type="compositionally biased region" description="Polar residues" evidence="3">
    <location>
        <begin position="1150"/>
        <end position="1159"/>
    </location>
</feature>
<feature type="compositionally biased region" description="Basic and acidic residues" evidence="3">
    <location>
        <begin position="1077"/>
        <end position="1088"/>
    </location>
</feature>
<feature type="region of interest" description="Disordered" evidence="3">
    <location>
        <begin position="411"/>
        <end position="446"/>
    </location>
</feature>
<feature type="compositionally biased region" description="Basic and acidic residues" evidence="3">
    <location>
        <begin position="743"/>
        <end position="754"/>
    </location>
</feature>
<evidence type="ECO:0000256" key="3">
    <source>
        <dbReference type="SAM" id="MobiDB-lite"/>
    </source>
</evidence>
<feature type="domain" description="Beta/gamma crystallin 'Greek key'" evidence="4">
    <location>
        <begin position="2311"/>
        <end position="2355"/>
    </location>
</feature>
<dbReference type="InterPro" id="IPR050252">
    <property type="entry name" value="Beta/Gamma-Crystallin"/>
</dbReference>
<feature type="compositionally biased region" description="Polar residues" evidence="3">
    <location>
        <begin position="167"/>
        <end position="177"/>
    </location>
</feature>
<keyword evidence="6" id="KW-1185">Reference proteome</keyword>
<feature type="compositionally biased region" description="Polar residues" evidence="3">
    <location>
        <begin position="359"/>
        <end position="369"/>
    </location>
</feature>
<feature type="domain" description="Beta/gamma crystallin 'Greek key'" evidence="4">
    <location>
        <begin position="2221"/>
        <end position="2263"/>
    </location>
</feature>
<feature type="compositionally biased region" description="Basic residues" evidence="3">
    <location>
        <begin position="51"/>
        <end position="67"/>
    </location>
</feature>
<sequence length="2580" mass="282328">MSAPPKTSRFKKIFLTSKSKSQEKEDAEKWESFSTSARAEASPPTSPNEKKKTKKMKRFGSWRSKKKPSCESFSFSDGGEQLDFTSSQMSFDQMSIRTEDFSMSDAWSTVPSECTSVISLNLSPSQPVSPTPRHRKNSEEKGGGVLNRVVTFLSRRRRRTSSDGTEENASPLSSPSKSADLRQEGEEFEQGFFSDKGSPSVQSVASIVADGGDLPFADSDSSGSVRNLALKNKDEQELLVAQASKKLRVFLEEISVTGEGAESRITEKCTEITLNSEVRSPDVKKTALKPVVGGQGNYSALTGVTLRSKSRSDSSSSDQSCTESMGKKTSSRRRPRKLSGGSQDPLSPTKPSSPEAENGSAQASPSSLQVHKAMWVETHMEEEGSESSSVGQVTPVRQSPVLGLVASLIAQDSGSDSSVYQDAVEVKPEEEPQELSKAEKRRSVKLSTSEKFFAKKVWLNSQSSLDGEQEETSTTSANSQSKQKSEVRILPSLKNVSVEITKPDQQSYDSTSESGDVFIKEEANTRHKHDDDVEIPSEPLNNVSDPGEDLLEMPGYKEQIRVTSSGAGNRPNLAAGSKRTVDKASGGTNGASAGKGPAPPVALKTKASVGRVTSRNFEATKEESTKKPTQNVSEKKLNKSPTTKEQPGVFTKSTDKSKIPKKTPPEILPKPSKTPNPSVSPDASVSSPAQTRETERSNSSSSNNVTKPRAPPRQSTTETSAPDLTVVEVVESKPSQAPPKPPYPKEPKKEKDSKPISAEENLEQPSSPGGSETKDSKEGAKSKTRSQTPAEKSPKSRPVKISVSKSKDVNKTENENKPRTPSESEQPENKKDKTTNETRAVGPKGTTRVKAEASPTGSRLPRLTPPSTPKQPAEDQLGEDDSPKQPSLSDAKPESDDSSPVNGPLSPAERDQAAGNVVVKASTETRSSPRAKCPTKPKSRREVEKVKADLHADSQTTLQVSNQKLDKAENLNGSVDASEVITDLVTQTAEENQGKSNATEVKDQRMNLESVSMKNSDPTPDFKTPPKKELDVSKEAQEVTIETTLDLKTLSEASKKEQNQAGADSETPAQVSVQKTGKPEKVSSVDKKIKFKTVSKLSEEAAQKKDETDSGPGVDNKTKDHKMGIDLPQEVKKKAGKAKEEAAESSVKETQGQDMQNAEPTAEFRSSHVSENKLENVEQVQSSDKTEDHDADSKQKPDKARESPKAGVKAVENTEDFKPQLDSFNQKANNGEDVSHTPEFAPLHASQEEVEGAIKLKEVIVKSQDHTADLKAQNQTSDHVNTEKVAEETKPGTDESELIKPLDIGAPRVKSDLITKDTLLVADQERPTPKKVDKISSKPSVGIQEESKDLKIVNIQQSNTASVTQDAPKSEREELSVSGLAVNALSKTSDAGGHKEAEVPTPPQDLKDELKVSKSSITEAPAKVQDAESVKEETTRKPVTKTKLEHLQHGGQKPGVRKAEKPKGTEQVTFQTEEMTEVKKTSTIIQQQNLDPKKSQNSPDSEKSSPPKMTAKDFLLVSKQFSKNESPSSWLDVDQGFEKKQNKMERKMDCSASDESLLETSDDSEDFIRKIKELCSPFSFPPKKHSKSRMISPPFALPAIKEDHFEKTFDPEEFKFGIRKTTGPKDPSPAMLIKKKSEDVRNKQLLKRKGTEDSMIFKALASRRGQDKDKEEKTADNKENGADQGSAETPAKVSSRLERMSILSNLMNTSNLRRPPNEAFSSGSSSPTASQQVLTSEDMNVTTSEVAPQGRAEEDLTDLVIPPGVPGDSPKSPLTPPPLPNFSEIKLQDVLGKSLKKDQESDNSGGSQSLEASSVFTGIPMEVSSEAPDTNTGLNKLPEPPASIFPRKPPEQQTKLPSLAHTQITTVREFHKRPGKLVIFQRAEFGGEAYEVFRDVDDATSLQLSPVISLKAIRGCWLLYEKPGFQGRIIALEEGPTELVNEWAEPEPNQEVGPDGIPIPNKPMVIGSIRLAVRDYSLPRIEIFSEPNGLGRLSSFCDDIIELGTFGRPHSAGSIKVHSGVWLVFSDPDFQGMLSVLAVGEYPCPESWGFHDPFVGSLRPLKMGGIKVENPHEVRAVLYEDPQFQGSCLEIDTDMHNISEEDEEECEGDGPNTDQKKKKLTSIGSLKILSGLWVGYTEPEFEGRQYVLEEGEYVDCSDWGAGDTLLSLRPLQSDFVSPQLKLFTECDFSERSLTADLLVPVMAMEETAYGSKSQSAEVVSGVWVVFENPAFSGEVYVLEKGLYSSPEDWGACNHKISSIQPVYLDQTAGLPRFKVQLFSEPGFLGDHLVLEESSPFLPDGFHPRSCKVLAGSWVAFEGPQFTENMYVLEEGEYCNTIVMGGASTDCIIQSLHTIGHEFSLPSITLFCKPCFRGRKVVLTDGSCSLSLSGFDRRSQSLVVNGGMWVLYEGKNFHGRQLLLQPSEIGDWRKFSSWKQIGSLRPLIQKPVYLRLRSAETGCVMSLSGSLDEIKLLRVLVLEEHGGDEQMWLYQHGLLRCKMLEDCCLEPSVGMIMPGSRLSLSPEEGNDNQFWNITADGLIRSNLKPDLVLEVKGGSQYDKNQVILNTYDEQKPNQRWTVEIL</sequence>
<feature type="region of interest" description="Disordered" evidence="3">
    <location>
        <begin position="1268"/>
        <end position="1307"/>
    </location>
</feature>
<comment type="similarity">
    <text evidence="1">Belongs to the beta/gamma-crystallin family.</text>
</comment>
<dbReference type="InterPro" id="IPR011024">
    <property type="entry name" value="G_crystallin-like"/>
</dbReference>
<organism evidence="5 6">
    <name type="scientific">Silurus meridionalis</name>
    <name type="common">Southern catfish</name>
    <name type="synonym">Silurus soldatovi meridionalis</name>
    <dbReference type="NCBI Taxonomy" id="175797"/>
    <lineage>
        <taxon>Eukaryota</taxon>
        <taxon>Metazoa</taxon>
        <taxon>Chordata</taxon>
        <taxon>Craniata</taxon>
        <taxon>Vertebrata</taxon>
        <taxon>Euteleostomi</taxon>
        <taxon>Actinopterygii</taxon>
        <taxon>Neopterygii</taxon>
        <taxon>Teleostei</taxon>
        <taxon>Ostariophysi</taxon>
        <taxon>Siluriformes</taxon>
        <taxon>Siluridae</taxon>
        <taxon>Silurus</taxon>
    </lineage>
</organism>
<feature type="compositionally biased region" description="Polar residues" evidence="3">
    <location>
        <begin position="340"/>
        <end position="352"/>
    </location>
</feature>
<dbReference type="InterPro" id="IPR001064">
    <property type="entry name" value="Beta/gamma_crystallin"/>
</dbReference>
<feature type="region of interest" description="Disordered" evidence="3">
    <location>
        <begin position="561"/>
        <end position="954"/>
    </location>
</feature>
<feature type="domain" description="Beta/gamma crystallin 'Greek key'" evidence="4">
    <location>
        <begin position="2074"/>
        <end position="2130"/>
    </location>
</feature>
<feature type="compositionally biased region" description="Polar residues" evidence="3">
    <location>
        <begin position="1727"/>
        <end position="1746"/>
    </location>
</feature>
<feature type="compositionally biased region" description="Polar residues" evidence="3">
    <location>
        <begin position="1702"/>
        <end position="1712"/>
    </location>
</feature>
<evidence type="ECO:0000259" key="4">
    <source>
        <dbReference type="PROSITE" id="PS50915"/>
    </source>
</evidence>
<dbReference type="SUPFAM" id="SSF49695">
    <property type="entry name" value="gamma-Crystallin-like"/>
    <property type="match status" value="3"/>
</dbReference>
<feature type="compositionally biased region" description="Low complexity" evidence="3">
    <location>
        <begin position="675"/>
        <end position="689"/>
    </location>
</feature>
<feature type="compositionally biased region" description="Polar residues" evidence="3">
    <location>
        <begin position="411"/>
        <end position="420"/>
    </location>
</feature>
<feature type="compositionally biased region" description="Basic and acidic residues" evidence="3">
    <location>
        <begin position="1280"/>
        <end position="1300"/>
    </location>
</feature>
<dbReference type="InterPro" id="IPR035992">
    <property type="entry name" value="Ricin_B-like_lectins"/>
</dbReference>
<feature type="compositionally biased region" description="Basic and acidic residues" evidence="3">
    <location>
        <begin position="1165"/>
        <end position="1176"/>
    </location>
</feature>
<feature type="compositionally biased region" description="Basic and acidic residues" evidence="3">
    <location>
        <begin position="1024"/>
        <end position="1037"/>
    </location>
</feature>
<dbReference type="GO" id="GO:0005212">
    <property type="term" value="F:structural constituent of eye lens"/>
    <property type="evidence" value="ECO:0007669"/>
    <property type="project" value="TreeGrafter"/>
</dbReference>
<feature type="compositionally biased region" description="Basic and acidic residues" evidence="3">
    <location>
        <begin position="805"/>
        <end position="836"/>
    </location>
</feature>
<feature type="region of interest" description="Disordered" evidence="3">
    <location>
        <begin position="118"/>
        <end position="198"/>
    </location>
</feature>
<dbReference type="Gene3D" id="2.60.20.10">
    <property type="entry name" value="Crystallins"/>
    <property type="match status" value="6"/>
</dbReference>
<feature type="compositionally biased region" description="Basic and acidic residues" evidence="3">
    <location>
        <begin position="940"/>
        <end position="952"/>
    </location>
</feature>
<name>A0A8T0BCG7_SILME</name>
<feature type="compositionally biased region" description="Polar residues" evidence="3">
    <location>
        <begin position="1802"/>
        <end position="1816"/>
    </location>
</feature>
<evidence type="ECO:0000313" key="6">
    <source>
        <dbReference type="Proteomes" id="UP000606274"/>
    </source>
</evidence>
<reference evidence="5" key="1">
    <citation type="submission" date="2020-08" db="EMBL/GenBank/DDBJ databases">
        <title>Chromosome-level assembly of Southern catfish (Silurus meridionalis) provides insights into visual adaptation to the nocturnal and benthic lifestyles.</title>
        <authorList>
            <person name="Zhang Y."/>
            <person name="Wang D."/>
            <person name="Peng Z."/>
        </authorList>
    </citation>
    <scope>NUCLEOTIDE SEQUENCE</scope>
    <source>
        <strain evidence="5">SWU-2019-XX</strain>
        <tissue evidence="5">Muscle</tissue>
    </source>
</reference>
<feature type="compositionally biased region" description="Basic and acidic residues" evidence="3">
    <location>
        <begin position="772"/>
        <end position="781"/>
    </location>
</feature>
<feature type="compositionally biased region" description="Polar residues" evidence="3">
    <location>
        <begin position="1354"/>
        <end position="1367"/>
    </location>
</feature>
<gene>
    <name evidence="5" type="ORF">HF521_021904</name>
</gene>
<feature type="compositionally biased region" description="Polar residues" evidence="3">
    <location>
        <begin position="1059"/>
        <end position="1075"/>
    </location>
</feature>
<evidence type="ECO:0000256" key="1">
    <source>
        <dbReference type="ARBA" id="ARBA00009646"/>
    </source>
</evidence>
<dbReference type="PANTHER" id="PTHR11818:SF2">
    <property type="entry name" value="BETA_GAMMA CRYSTALLIN DOMAIN-CONTAINING PROTEIN 1"/>
    <property type="match status" value="1"/>
</dbReference>
<feature type="domain" description="Beta/gamma crystallin 'Greek key'" evidence="4">
    <location>
        <begin position="1875"/>
        <end position="1914"/>
    </location>
</feature>
<feature type="domain" description="Beta/gamma crystallin 'Greek key'" evidence="4">
    <location>
        <begin position="1915"/>
        <end position="1973"/>
    </location>
</feature>
<proteinExistence type="inferred from homology"/>
<dbReference type="PROSITE" id="PS50915">
    <property type="entry name" value="CRYSTALLIN_BETA_GAMMA"/>
    <property type="match status" value="8"/>
</dbReference>
<dbReference type="PROSITE" id="PS50231">
    <property type="entry name" value="RICIN_B_LECTIN"/>
    <property type="match status" value="1"/>
</dbReference>
<feature type="region of interest" description="Disordered" evidence="3">
    <location>
        <begin position="988"/>
        <end position="1238"/>
    </location>
</feature>
<dbReference type="Pfam" id="PF00652">
    <property type="entry name" value="Ricin_B_lectin"/>
    <property type="match status" value="1"/>
</dbReference>
<feature type="compositionally biased region" description="Polar residues" evidence="3">
    <location>
        <begin position="1519"/>
        <end position="1529"/>
    </location>
</feature>
<feature type="compositionally biased region" description="Polar residues" evidence="3">
    <location>
        <begin position="1481"/>
        <end position="1499"/>
    </location>
</feature>
<dbReference type="Proteomes" id="UP000606274">
    <property type="component" value="Unassembled WGS sequence"/>
</dbReference>
<feature type="compositionally biased region" description="Basic and acidic residues" evidence="3">
    <location>
        <begin position="1323"/>
        <end position="1336"/>
    </location>
</feature>
<feature type="domain" description="Beta/gamma crystallin 'Greek key'" evidence="4">
    <location>
        <begin position="2020"/>
        <end position="2062"/>
    </location>
</feature>
<feature type="compositionally biased region" description="Basic and acidic residues" evidence="3">
    <location>
        <begin position="1116"/>
        <end position="1142"/>
    </location>
</feature>
<comment type="caution">
    <text evidence="5">The sequence shown here is derived from an EMBL/GenBank/DDBJ whole genome shotgun (WGS) entry which is preliminary data.</text>
</comment>
<dbReference type="SMART" id="SM00247">
    <property type="entry name" value="XTALbg"/>
    <property type="match status" value="6"/>
</dbReference>
<feature type="domain" description="Beta/gamma crystallin 'Greek key'" evidence="4">
    <location>
        <begin position="2402"/>
        <end position="2443"/>
    </location>
</feature>
<feature type="compositionally biased region" description="Polar residues" evidence="3">
    <location>
        <begin position="503"/>
        <end position="514"/>
    </location>
</feature>
<feature type="compositionally biased region" description="Basic and acidic residues" evidence="3">
    <location>
        <begin position="424"/>
        <end position="438"/>
    </location>
</feature>
<evidence type="ECO:0000313" key="5">
    <source>
        <dbReference type="EMBL" id="KAF7704832.1"/>
    </source>
</evidence>
<feature type="compositionally biased region" description="Basic and acidic residues" evidence="3">
    <location>
        <begin position="1425"/>
        <end position="1448"/>
    </location>
</feature>
<dbReference type="SUPFAM" id="SSF50370">
    <property type="entry name" value="Ricin B-like lectins"/>
    <property type="match status" value="1"/>
</dbReference>
<protein>
    <recommendedName>
        <fullName evidence="4">Beta/gamma crystallin 'Greek key' domain-containing protein</fullName>
    </recommendedName>
</protein>
<evidence type="ECO:0000256" key="2">
    <source>
        <dbReference type="ARBA" id="ARBA00022737"/>
    </source>
</evidence>
<feature type="region of interest" description="Disordered" evidence="3">
    <location>
        <begin position="1323"/>
        <end position="1561"/>
    </location>
</feature>
<dbReference type="InterPro" id="IPR000772">
    <property type="entry name" value="Ricin_B_lectin"/>
</dbReference>
<keyword evidence="2" id="KW-0677">Repeat</keyword>
<feature type="compositionally biased region" description="Basic and acidic residues" evidence="3">
    <location>
        <begin position="1536"/>
        <end position="1549"/>
    </location>
</feature>
<feature type="region of interest" description="Disordered" evidence="3">
    <location>
        <begin position="1616"/>
        <end position="1856"/>
    </location>
</feature>
<feature type="compositionally biased region" description="Basic and acidic residues" evidence="3">
    <location>
        <begin position="1097"/>
        <end position="1108"/>
    </location>
</feature>
<feature type="domain" description="Beta/gamma crystallin 'Greek key'" evidence="4">
    <location>
        <begin position="2131"/>
        <end position="2172"/>
    </location>
</feature>
<dbReference type="Gene3D" id="2.80.10.50">
    <property type="match status" value="1"/>
</dbReference>
<feature type="compositionally biased region" description="Basic and acidic residues" evidence="3">
    <location>
        <begin position="1184"/>
        <end position="1204"/>
    </location>
</feature>
<feature type="compositionally biased region" description="Polar residues" evidence="3">
    <location>
        <begin position="988"/>
        <end position="999"/>
    </location>
</feature>
<dbReference type="OrthoDB" id="9895617at2759"/>
<feature type="region of interest" description="Disordered" evidence="3">
    <location>
        <begin position="1"/>
        <end position="80"/>
    </location>
</feature>
<dbReference type="EMBL" id="JABFDY010000008">
    <property type="protein sequence ID" value="KAF7704832.1"/>
    <property type="molecule type" value="Genomic_DNA"/>
</dbReference>
<feature type="compositionally biased region" description="Polar residues" evidence="3">
    <location>
        <begin position="118"/>
        <end position="128"/>
    </location>
</feature>
<dbReference type="PANTHER" id="PTHR11818">
    <property type="entry name" value="BETA/GAMMA CRYSTALLIN"/>
    <property type="match status" value="1"/>
</dbReference>
<feature type="compositionally biased region" description="Basic and acidic residues" evidence="3">
    <location>
        <begin position="518"/>
        <end position="531"/>
    </location>
</feature>
<feature type="region of interest" description="Disordered" evidence="3">
    <location>
        <begin position="287"/>
        <end position="394"/>
    </location>
</feature>
<feature type="compositionally biased region" description="Basic and acidic residues" evidence="3">
    <location>
        <begin position="20"/>
        <end position="31"/>
    </location>
</feature>
<dbReference type="Pfam" id="PF00030">
    <property type="entry name" value="Crystall"/>
    <property type="match status" value="6"/>
</dbReference>
<feature type="compositionally biased region" description="Polar residues" evidence="3">
    <location>
        <begin position="1007"/>
        <end position="1016"/>
    </location>
</feature>
<dbReference type="GO" id="GO:0007601">
    <property type="term" value="P:visual perception"/>
    <property type="evidence" value="ECO:0007669"/>
    <property type="project" value="TreeGrafter"/>
</dbReference>